<evidence type="ECO:0000313" key="2">
    <source>
        <dbReference type="Proteomes" id="UP000814140"/>
    </source>
</evidence>
<reference evidence="1" key="1">
    <citation type="submission" date="2021-03" db="EMBL/GenBank/DDBJ databases">
        <authorList>
            <consortium name="DOE Joint Genome Institute"/>
            <person name="Ahrendt S."/>
            <person name="Looney B.P."/>
            <person name="Miyauchi S."/>
            <person name="Morin E."/>
            <person name="Drula E."/>
            <person name="Courty P.E."/>
            <person name="Chicoki N."/>
            <person name="Fauchery L."/>
            <person name="Kohler A."/>
            <person name="Kuo A."/>
            <person name="Labutti K."/>
            <person name="Pangilinan J."/>
            <person name="Lipzen A."/>
            <person name="Riley R."/>
            <person name="Andreopoulos W."/>
            <person name="He G."/>
            <person name="Johnson J."/>
            <person name="Barry K.W."/>
            <person name="Grigoriev I.V."/>
            <person name="Nagy L."/>
            <person name="Hibbett D."/>
            <person name="Henrissat B."/>
            <person name="Matheny P.B."/>
            <person name="Labbe J."/>
            <person name="Martin F."/>
        </authorList>
    </citation>
    <scope>NUCLEOTIDE SEQUENCE</scope>
    <source>
        <strain evidence="1">HHB10654</strain>
    </source>
</reference>
<name>A0ACB8SLA2_9AGAM</name>
<protein>
    <submittedName>
        <fullName evidence="1">Uncharacterized protein</fullName>
    </submittedName>
</protein>
<dbReference type="Proteomes" id="UP000814140">
    <property type="component" value="Unassembled WGS sequence"/>
</dbReference>
<comment type="caution">
    <text evidence="1">The sequence shown here is derived from an EMBL/GenBank/DDBJ whole genome shotgun (WGS) entry which is preliminary data.</text>
</comment>
<sequence length="353" mass="37647">MGFFSSLACSCLRVLLEIMLACLTPRNLADDLPPVSVPGHLTFNAPSPMKEPSQNVETEVQSLAEQGFAGHDDVARTPPVAESNDPPSLSAAASQSLSEPPSPTVTSQDDCPELTSSSSFTLAPPPADAPALMSVALPSSASVDSVFYTPTLSGSGSVEHTQPYTPTRQPGLLSKAMLTDTSDSDSDVLVGLGIEFRYADSGKPFDGLGILSQQKDSDAWQDDSGVEFDVPSRIFLDEIYHTFTSPSMSPDPLPPSRTSATPSPPFRFADVSFRYIEDADADDVFVERYIPGPVAASTPRKKQRQRGPLEYVRPTISSMARRAGNGEWEGDNQSFGSSGSSSGGSCPRPVWKY</sequence>
<gene>
    <name evidence="1" type="ORF">BV25DRAFT_1831994</name>
</gene>
<organism evidence="1 2">
    <name type="scientific">Artomyces pyxidatus</name>
    <dbReference type="NCBI Taxonomy" id="48021"/>
    <lineage>
        <taxon>Eukaryota</taxon>
        <taxon>Fungi</taxon>
        <taxon>Dikarya</taxon>
        <taxon>Basidiomycota</taxon>
        <taxon>Agaricomycotina</taxon>
        <taxon>Agaricomycetes</taxon>
        <taxon>Russulales</taxon>
        <taxon>Auriscalpiaceae</taxon>
        <taxon>Artomyces</taxon>
    </lineage>
</organism>
<proteinExistence type="predicted"/>
<dbReference type="EMBL" id="MU277260">
    <property type="protein sequence ID" value="KAI0056666.1"/>
    <property type="molecule type" value="Genomic_DNA"/>
</dbReference>
<keyword evidence="2" id="KW-1185">Reference proteome</keyword>
<accession>A0ACB8SLA2</accession>
<reference evidence="1" key="2">
    <citation type="journal article" date="2022" name="New Phytol.">
        <title>Evolutionary transition to the ectomycorrhizal habit in the genomes of a hyperdiverse lineage of mushroom-forming fungi.</title>
        <authorList>
            <person name="Looney B."/>
            <person name="Miyauchi S."/>
            <person name="Morin E."/>
            <person name="Drula E."/>
            <person name="Courty P.E."/>
            <person name="Kohler A."/>
            <person name="Kuo A."/>
            <person name="LaButti K."/>
            <person name="Pangilinan J."/>
            <person name="Lipzen A."/>
            <person name="Riley R."/>
            <person name="Andreopoulos W."/>
            <person name="He G."/>
            <person name="Johnson J."/>
            <person name="Nolan M."/>
            <person name="Tritt A."/>
            <person name="Barry K.W."/>
            <person name="Grigoriev I.V."/>
            <person name="Nagy L.G."/>
            <person name="Hibbett D."/>
            <person name="Henrissat B."/>
            <person name="Matheny P.B."/>
            <person name="Labbe J."/>
            <person name="Martin F.M."/>
        </authorList>
    </citation>
    <scope>NUCLEOTIDE SEQUENCE</scope>
    <source>
        <strain evidence="1">HHB10654</strain>
    </source>
</reference>
<evidence type="ECO:0000313" key="1">
    <source>
        <dbReference type="EMBL" id="KAI0056666.1"/>
    </source>
</evidence>